<dbReference type="Proteomes" id="UP001214854">
    <property type="component" value="Unassembled WGS sequence"/>
</dbReference>
<feature type="signal peptide" evidence="2">
    <location>
        <begin position="1"/>
        <end position="19"/>
    </location>
</feature>
<proteinExistence type="predicted"/>
<keyword evidence="2" id="KW-0732">Signal</keyword>
<dbReference type="InterPro" id="IPR014118">
    <property type="entry name" value="T4SS_TraV"/>
</dbReference>
<dbReference type="PROSITE" id="PS51257">
    <property type="entry name" value="PROKAR_LIPOPROTEIN"/>
    <property type="match status" value="1"/>
</dbReference>
<protein>
    <submittedName>
        <fullName evidence="3">TraV family lipoprotein</fullName>
    </submittedName>
</protein>
<evidence type="ECO:0000313" key="3">
    <source>
        <dbReference type="EMBL" id="MDC7684410.1"/>
    </source>
</evidence>
<comment type="caution">
    <text evidence="3">The sequence shown here is derived from an EMBL/GenBank/DDBJ whole genome shotgun (WGS) entry which is preliminary data.</text>
</comment>
<dbReference type="RefSeq" id="WP_272748884.1">
    <property type="nucleotide sequence ID" value="NZ_JAQQKX010000012.1"/>
</dbReference>
<keyword evidence="3" id="KW-0449">Lipoprotein</keyword>
<dbReference type="Pfam" id="PF09676">
    <property type="entry name" value="TraV"/>
    <property type="match status" value="1"/>
</dbReference>
<feature type="chain" id="PRO_5046036457" evidence="2">
    <location>
        <begin position="20"/>
        <end position="148"/>
    </location>
</feature>
<evidence type="ECO:0000256" key="2">
    <source>
        <dbReference type="SAM" id="SignalP"/>
    </source>
</evidence>
<dbReference type="EMBL" id="JAQQKX010000012">
    <property type="protein sequence ID" value="MDC7684410.1"/>
    <property type="molecule type" value="Genomic_DNA"/>
</dbReference>
<reference evidence="3 4" key="1">
    <citation type="submission" date="2023-01" db="EMBL/GenBank/DDBJ databases">
        <title>Novel species of the genus Asticcacaulis isolated from rivers.</title>
        <authorList>
            <person name="Lu H."/>
        </authorList>
    </citation>
    <scope>NUCLEOTIDE SEQUENCE [LARGE SCALE GENOMIC DNA]</scope>
    <source>
        <strain evidence="3 4">BYS171W</strain>
    </source>
</reference>
<feature type="region of interest" description="Disordered" evidence="1">
    <location>
        <begin position="120"/>
        <end position="148"/>
    </location>
</feature>
<sequence length="148" mass="16157">MFKRLIVLLPLLLSACASSNTSTKWTCIAEGDHCTTIADTDSRKDRPQIPAGDAVIFDAKPARWWEPNAPGTATRDFDPRRDGDQVMRVVVAPYVDAQGDYHARSEIFAVVRRGQWWLTPPAAKSAAPEPGTDLNVDENPKVGSGAKP</sequence>
<evidence type="ECO:0000256" key="1">
    <source>
        <dbReference type="SAM" id="MobiDB-lite"/>
    </source>
</evidence>
<keyword evidence="4" id="KW-1185">Reference proteome</keyword>
<accession>A0ABT5HX39</accession>
<organism evidence="3 4">
    <name type="scientific">Asticcacaulis aquaticus</name>
    <dbReference type="NCBI Taxonomy" id="2984212"/>
    <lineage>
        <taxon>Bacteria</taxon>
        <taxon>Pseudomonadati</taxon>
        <taxon>Pseudomonadota</taxon>
        <taxon>Alphaproteobacteria</taxon>
        <taxon>Caulobacterales</taxon>
        <taxon>Caulobacteraceae</taxon>
        <taxon>Asticcacaulis</taxon>
    </lineage>
</organism>
<evidence type="ECO:0000313" key="4">
    <source>
        <dbReference type="Proteomes" id="UP001214854"/>
    </source>
</evidence>
<name>A0ABT5HX39_9CAUL</name>
<gene>
    <name evidence="3" type="ORF">PQU92_14075</name>
</gene>